<dbReference type="RefSeq" id="WP_063706070.1">
    <property type="nucleotide sequence ID" value="NZ_LUUB01000092.1"/>
</dbReference>
<gene>
    <name evidence="1" type="ORF">AYJ54_25545</name>
</gene>
<dbReference type="OrthoDB" id="7960860at2"/>
<comment type="caution">
    <text evidence="1">The sequence shown here is derived from an EMBL/GenBank/DDBJ whole genome shotgun (WGS) entry which is preliminary data.</text>
</comment>
<organism evidence="1 2">
    <name type="scientific">Bradyrhizobium centrolobii</name>
    <dbReference type="NCBI Taxonomy" id="1505087"/>
    <lineage>
        <taxon>Bacteria</taxon>
        <taxon>Pseudomonadati</taxon>
        <taxon>Pseudomonadota</taxon>
        <taxon>Alphaproteobacteria</taxon>
        <taxon>Hyphomicrobiales</taxon>
        <taxon>Nitrobacteraceae</taxon>
        <taxon>Bradyrhizobium</taxon>
    </lineage>
</organism>
<name>A0A176YCM1_9BRAD</name>
<evidence type="ECO:0000313" key="2">
    <source>
        <dbReference type="Proteomes" id="UP000076959"/>
    </source>
</evidence>
<dbReference type="AlphaFoldDB" id="A0A176YCM1"/>
<sequence length="126" mass="13623">MISAFFSIALASQLGSPVVIPVGDRVPIFDVERSCKETAATDKAMDLTLPQSVANCLHDENAAREQIAAVWSNYSASIRDRCEREATTIPDSASYVDMLTCMQMTDPSTITPTPVLKGASKARNKN</sequence>
<accession>A0A176YCM1</accession>
<proteinExistence type="predicted"/>
<dbReference type="EMBL" id="LUUB01000092">
    <property type="protein sequence ID" value="OAF02965.1"/>
    <property type="molecule type" value="Genomic_DNA"/>
</dbReference>
<evidence type="ECO:0000313" key="1">
    <source>
        <dbReference type="EMBL" id="OAF02965.1"/>
    </source>
</evidence>
<dbReference type="Proteomes" id="UP000076959">
    <property type="component" value="Unassembled WGS sequence"/>
</dbReference>
<keyword evidence="2" id="KW-1185">Reference proteome</keyword>
<reference evidence="1 2" key="1">
    <citation type="submission" date="2016-03" db="EMBL/GenBank/DDBJ databases">
        <title>Draft Genome Sequence of the Strain BR 10245 (Bradyrhizobium sp.) isolated from nodules of Centrolobium paraense.</title>
        <authorList>
            <person name="Simoes-Araujo J.L.Sr."/>
            <person name="Barauna A.C."/>
            <person name="Silva K."/>
            <person name="Zilli J.E."/>
        </authorList>
    </citation>
    <scope>NUCLEOTIDE SEQUENCE [LARGE SCALE GENOMIC DNA]</scope>
    <source>
        <strain evidence="1 2">BR 10245</strain>
    </source>
</reference>
<protein>
    <submittedName>
        <fullName evidence="1">Uncharacterized protein</fullName>
    </submittedName>
</protein>